<reference evidence="2" key="1">
    <citation type="journal article" date="2019" name="Int. J. Syst. Evol. Microbiol.">
        <title>The Global Catalogue of Microorganisms (GCM) 10K type strain sequencing project: providing services to taxonomists for standard genome sequencing and annotation.</title>
        <authorList>
            <consortium name="The Broad Institute Genomics Platform"/>
            <consortium name="The Broad Institute Genome Sequencing Center for Infectious Disease"/>
            <person name="Wu L."/>
            <person name="Ma J."/>
        </authorList>
    </citation>
    <scope>NUCLEOTIDE SEQUENCE [LARGE SCALE GENOMIC DNA]</scope>
    <source>
        <strain evidence="2">KCTC 42953</strain>
    </source>
</reference>
<protein>
    <submittedName>
        <fullName evidence="1">Uncharacterized protein</fullName>
    </submittedName>
</protein>
<organism evidence="1 2">
    <name type="scientific">Marinicella sediminis</name>
    <dbReference type="NCBI Taxonomy" id="1792834"/>
    <lineage>
        <taxon>Bacteria</taxon>
        <taxon>Pseudomonadati</taxon>
        <taxon>Pseudomonadota</taxon>
        <taxon>Gammaproteobacteria</taxon>
        <taxon>Lysobacterales</taxon>
        <taxon>Marinicellaceae</taxon>
        <taxon>Marinicella</taxon>
    </lineage>
</organism>
<dbReference type="RefSeq" id="WP_157892871.1">
    <property type="nucleotide sequence ID" value="NZ_JBHRTS010000006.1"/>
</dbReference>
<proteinExistence type="predicted"/>
<keyword evidence="2" id="KW-1185">Reference proteome</keyword>
<sequence length="142" mass="16389">MSHSLGNNLFNEMKNWGFIDHNGQFKKGLLMNDQGKRLLIKQIFPKKSPGLIDVYFQYAHVVTVNGYHKSDPAVVLGFDLKNQAIYPVLYRNDLLDHTISVYQQGTQDEDKAEWLLKFCTDWFGELNADDYDHLEQAHLKAG</sequence>
<dbReference type="EMBL" id="JBHRTS010000006">
    <property type="protein sequence ID" value="MFC3194890.1"/>
    <property type="molecule type" value="Genomic_DNA"/>
</dbReference>
<comment type="caution">
    <text evidence="1">The sequence shown here is derived from an EMBL/GenBank/DDBJ whole genome shotgun (WGS) entry which is preliminary data.</text>
</comment>
<name>A0ABV7JDE6_9GAMM</name>
<dbReference type="Proteomes" id="UP001595533">
    <property type="component" value="Unassembled WGS sequence"/>
</dbReference>
<accession>A0ABV7JDE6</accession>
<evidence type="ECO:0000313" key="2">
    <source>
        <dbReference type="Proteomes" id="UP001595533"/>
    </source>
</evidence>
<evidence type="ECO:0000313" key="1">
    <source>
        <dbReference type="EMBL" id="MFC3194890.1"/>
    </source>
</evidence>
<gene>
    <name evidence="1" type="ORF">ACFODZ_11625</name>
</gene>